<comment type="caution">
    <text evidence="4">The sequence shown here is derived from an EMBL/GenBank/DDBJ whole genome shotgun (WGS) entry which is preliminary data.</text>
</comment>
<name>A0A0D6P9V1_9PROT</name>
<accession>A0A0D6P9V1</accession>
<evidence type="ECO:0000259" key="2">
    <source>
        <dbReference type="Pfam" id="PF13280"/>
    </source>
</evidence>
<feature type="domain" description="WCX" evidence="3">
    <location>
        <begin position="249"/>
        <end position="323"/>
    </location>
</feature>
<sequence>MRLDKPVQLLELARAIEATGAEGMTIEGMAAKLRVDYRTAQRYRDALRRLFPHMEEQQRENRLYHSLRPGVDRLFNVPTTDELAELAMARLGLENTGADGRAALLRSLAGKVAAMVPGRNWTTIAPDLEALVAAEGYAVQAGPRPVDNSETLATIREALKACEALSLCYKSASNPEGRRRRVSPWGLLYGRAYYLIGPEDGWDKPVPWRLDRISDVRRDGARTDPPADWTIIDYAADSFGIFHEPPSDIALRFLPAAAPTADRFLFHPRQTKEWQADGSLVVRFTAGGLLELSRHLFTWGTTVEILAPDGLRDLLRTTLAEALAHHQATPPPADPQQAAMSPPPAPR</sequence>
<dbReference type="EMBL" id="BANB01000550">
    <property type="protein sequence ID" value="GAN77983.1"/>
    <property type="molecule type" value="Genomic_DNA"/>
</dbReference>
<dbReference type="Proteomes" id="UP000032680">
    <property type="component" value="Unassembled WGS sequence"/>
</dbReference>
<evidence type="ECO:0000313" key="4">
    <source>
        <dbReference type="EMBL" id="GAN77983.1"/>
    </source>
</evidence>
<protein>
    <submittedName>
        <fullName evidence="4">Uncharacterized protein</fullName>
    </submittedName>
</protein>
<feature type="domain" description="WYL" evidence="2">
    <location>
        <begin position="150"/>
        <end position="217"/>
    </location>
</feature>
<evidence type="ECO:0000313" key="5">
    <source>
        <dbReference type="Proteomes" id="UP000032680"/>
    </source>
</evidence>
<dbReference type="InterPro" id="IPR051534">
    <property type="entry name" value="CBASS_pafABC_assoc_protein"/>
</dbReference>
<dbReference type="InterPro" id="IPR026881">
    <property type="entry name" value="WYL_dom"/>
</dbReference>
<reference evidence="4 5" key="1">
    <citation type="submission" date="2012-11" db="EMBL/GenBank/DDBJ databases">
        <title>Whole genome sequence of Acidisphaera rubrifaciens HS-AP3.</title>
        <authorList>
            <person name="Azuma Y."/>
            <person name="Higashiura N."/>
            <person name="Hirakawa H."/>
            <person name="Matsushita K."/>
        </authorList>
    </citation>
    <scope>NUCLEOTIDE SEQUENCE [LARGE SCALE GENOMIC DNA]</scope>
    <source>
        <strain evidence="4 5">HS-AP3</strain>
    </source>
</reference>
<dbReference type="InterPro" id="IPR057727">
    <property type="entry name" value="WCX_dom"/>
</dbReference>
<gene>
    <name evidence="4" type="ORF">Asru_0550_03</name>
</gene>
<dbReference type="AlphaFoldDB" id="A0A0D6P9V1"/>
<organism evidence="4 5">
    <name type="scientific">Acidisphaera rubrifaciens HS-AP3</name>
    <dbReference type="NCBI Taxonomy" id="1231350"/>
    <lineage>
        <taxon>Bacteria</taxon>
        <taxon>Pseudomonadati</taxon>
        <taxon>Pseudomonadota</taxon>
        <taxon>Alphaproteobacteria</taxon>
        <taxon>Acetobacterales</taxon>
        <taxon>Acetobacteraceae</taxon>
        <taxon>Acidisphaera</taxon>
    </lineage>
</organism>
<dbReference type="Pfam" id="PF13280">
    <property type="entry name" value="WYL"/>
    <property type="match status" value="1"/>
</dbReference>
<evidence type="ECO:0000259" key="3">
    <source>
        <dbReference type="Pfam" id="PF25583"/>
    </source>
</evidence>
<dbReference type="OrthoDB" id="7626446at2"/>
<feature type="region of interest" description="Disordered" evidence="1">
    <location>
        <begin position="326"/>
        <end position="347"/>
    </location>
</feature>
<dbReference type="RefSeq" id="WP_084623681.1">
    <property type="nucleotide sequence ID" value="NZ_BANB01000550.1"/>
</dbReference>
<proteinExistence type="predicted"/>
<dbReference type="PANTHER" id="PTHR34580:SF1">
    <property type="entry name" value="PROTEIN PAFC"/>
    <property type="match status" value="1"/>
</dbReference>
<dbReference type="PANTHER" id="PTHR34580">
    <property type="match status" value="1"/>
</dbReference>
<keyword evidence="5" id="KW-1185">Reference proteome</keyword>
<dbReference type="Pfam" id="PF25583">
    <property type="entry name" value="WCX"/>
    <property type="match status" value="1"/>
</dbReference>
<evidence type="ECO:0000256" key="1">
    <source>
        <dbReference type="SAM" id="MobiDB-lite"/>
    </source>
</evidence>
<dbReference type="PROSITE" id="PS52050">
    <property type="entry name" value="WYL"/>
    <property type="match status" value="1"/>
</dbReference>